<dbReference type="STRING" id="61819.ENSACIP00000004860"/>
<dbReference type="GO" id="GO:0003779">
    <property type="term" value="F:actin binding"/>
    <property type="evidence" value="ECO:0007669"/>
    <property type="project" value="UniProtKB-KW"/>
</dbReference>
<name>A0A3Q0R6S0_AMPCI</name>
<dbReference type="Proteomes" id="UP000261340">
    <property type="component" value="Unplaced"/>
</dbReference>
<dbReference type="SMART" id="SM00392">
    <property type="entry name" value="PROF"/>
    <property type="match status" value="1"/>
</dbReference>
<dbReference type="GO" id="GO:0060027">
    <property type="term" value="P:convergent extension involved in gastrulation"/>
    <property type="evidence" value="ECO:0007669"/>
    <property type="project" value="Ensembl"/>
</dbReference>
<dbReference type="InterPro" id="IPR027310">
    <property type="entry name" value="Profilin_CS"/>
</dbReference>
<dbReference type="PANTHER" id="PTHR13936">
    <property type="entry name" value="PROFILIN"/>
    <property type="match status" value="1"/>
</dbReference>
<evidence type="ECO:0000256" key="1">
    <source>
        <dbReference type="ARBA" id="ARBA00010058"/>
    </source>
</evidence>
<dbReference type="PROSITE" id="PS00414">
    <property type="entry name" value="PROFILIN"/>
    <property type="match status" value="1"/>
</dbReference>
<accession>A0A3Q0R6S0</accession>
<dbReference type="AlphaFoldDB" id="A0A3Q0R6S0"/>
<evidence type="ECO:0000313" key="3">
    <source>
        <dbReference type="Ensembl" id="ENSACIP00000004860.1"/>
    </source>
</evidence>
<dbReference type="GO" id="GO:0055113">
    <property type="term" value="P:epiboly involved in gastrulation with mouth forming second"/>
    <property type="evidence" value="ECO:0007669"/>
    <property type="project" value="Ensembl"/>
</dbReference>
<evidence type="ECO:0000313" key="4">
    <source>
        <dbReference type="Proteomes" id="UP000261340"/>
    </source>
</evidence>
<reference evidence="3" key="1">
    <citation type="submission" date="2025-08" db="UniProtKB">
        <authorList>
            <consortium name="Ensembl"/>
        </authorList>
    </citation>
    <scope>IDENTIFICATION</scope>
</reference>
<dbReference type="InterPro" id="IPR036140">
    <property type="entry name" value="PFN_sf"/>
</dbReference>
<keyword evidence="4" id="KW-1185">Reference proteome</keyword>
<comment type="similarity">
    <text evidence="1 2">Belongs to the profilin family.</text>
</comment>
<reference evidence="3" key="2">
    <citation type="submission" date="2025-09" db="UniProtKB">
        <authorList>
            <consortium name="Ensembl"/>
        </authorList>
    </citation>
    <scope>IDENTIFICATION</scope>
</reference>
<dbReference type="Gene3D" id="3.30.450.30">
    <property type="entry name" value="Dynein light chain 2a, cytoplasmic"/>
    <property type="match status" value="1"/>
</dbReference>
<dbReference type="GeneTree" id="ENSGT00940000153664"/>
<dbReference type="InterPro" id="IPR005455">
    <property type="entry name" value="PFN_euk"/>
</dbReference>
<organism evidence="3 4">
    <name type="scientific">Amphilophus citrinellus</name>
    <name type="common">Midas cichlid</name>
    <name type="synonym">Cichlasoma citrinellum</name>
    <dbReference type="NCBI Taxonomy" id="61819"/>
    <lineage>
        <taxon>Eukaryota</taxon>
        <taxon>Metazoa</taxon>
        <taxon>Chordata</taxon>
        <taxon>Craniata</taxon>
        <taxon>Vertebrata</taxon>
        <taxon>Euteleostomi</taxon>
        <taxon>Actinopterygii</taxon>
        <taxon>Neopterygii</taxon>
        <taxon>Teleostei</taxon>
        <taxon>Neoteleostei</taxon>
        <taxon>Acanthomorphata</taxon>
        <taxon>Ovalentaria</taxon>
        <taxon>Cichlomorphae</taxon>
        <taxon>Cichliformes</taxon>
        <taxon>Cichlidae</taxon>
        <taxon>New World cichlids</taxon>
        <taxon>Cichlasomatinae</taxon>
        <taxon>Heroini</taxon>
        <taxon>Amphilophus</taxon>
    </lineage>
</organism>
<dbReference type="PANTHER" id="PTHR13936:SF17">
    <property type="entry name" value="PROFILIN"/>
    <property type="match status" value="1"/>
</dbReference>
<sequence>MSWNAYIDSMKTADQSGTAPVAQAAICGCTSGQESVWAVVHAGPGGYFRVAGNADEIKKLCASDRSSFAQNGVYIAGRRCRLIRDQLDVDPMFAMDVKTAADAEGNTYSICVGKTKQVIAMGTKDASGGQVSNKVHTVVEHLRKAGY</sequence>
<dbReference type="GO" id="GO:0032233">
    <property type="term" value="P:positive regulation of actin filament bundle assembly"/>
    <property type="evidence" value="ECO:0007669"/>
    <property type="project" value="TreeGrafter"/>
</dbReference>
<dbReference type="SUPFAM" id="SSF55770">
    <property type="entry name" value="Profilin (actin-binding protein)"/>
    <property type="match status" value="1"/>
</dbReference>
<proteinExistence type="inferred from homology"/>
<evidence type="ECO:0000256" key="2">
    <source>
        <dbReference type="RuleBase" id="RU003909"/>
    </source>
</evidence>
<dbReference type="GO" id="GO:0005737">
    <property type="term" value="C:cytoplasm"/>
    <property type="evidence" value="ECO:0007669"/>
    <property type="project" value="TreeGrafter"/>
</dbReference>
<dbReference type="Ensembl" id="ENSACIT00000005015.1">
    <property type="protein sequence ID" value="ENSACIP00000004860.1"/>
    <property type="gene ID" value="ENSACIG00000003816.1"/>
</dbReference>
<dbReference type="InterPro" id="IPR048278">
    <property type="entry name" value="PFN"/>
</dbReference>
<dbReference type="GO" id="GO:0030833">
    <property type="term" value="P:regulation of actin filament polymerization"/>
    <property type="evidence" value="ECO:0007669"/>
    <property type="project" value="TreeGrafter"/>
</dbReference>
<protein>
    <recommendedName>
        <fullName evidence="2">Profilin</fullName>
    </recommendedName>
</protein>
<dbReference type="OMA" id="VEQAAIC"/>
<keyword evidence="2" id="KW-0009">Actin-binding</keyword>
<dbReference type="Pfam" id="PF00235">
    <property type="entry name" value="Profilin"/>
    <property type="match status" value="1"/>
</dbReference>